<feature type="transmembrane region" description="Helical" evidence="7">
    <location>
        <begin position="12"/>
        <end position="34"/>
    </location>
</feature>
<evidence type="ECO:0000313" key="10">
    <source>
        <dbReference type="Proteomes" id="UP001564626"/>
    </source>
</evidence>
<dbReference type="PANTHER" id="PTHR43163:SF6">
    <property type="entry name" value="DIPEPTIDE TRANSPORT SYSTEM PERMEASE PROTEIN DPPB-RELATED"/>
    <property type="match status" value="1"/>
</dbReference>
<keyword evidence="10" id="KW-1185">Reference proteome</keyword>
<gene>
    <name evidence="9" type="ORF">AB8O55_16160</name>
</gene>
<feature type="domain" description="ABC transmembrane type-1" evidence="8">
    <location>
        <begin position="104"/>
        <end position="304"/>
    </location>
</feature>
<dbReference type="CDD" id="cd06261">
    <property type="entry name" value="TM_PBP2"/>
    <property type="match status" value="1"/>
</dbReference>
<evidence type="ECO:0000256" key="3">
    <source>
        <dbReference type="ARBA" id="ARBA00022475"/>
    </source>
</evidence>
<dbReference type="InterPro" id="IPR035906">
    <property type="entry name" value="MetI-like_sf"/>
</dbReference>
<dbReference type="RefSeq" id="WP_345363727.1">
    <property type="nucleotide sequence ID" value="NZ_BAABII010000010.1"/>
</dbReference>
<proteinExistence type="inferred from homology"/>
<feature type="transmembrane region" description="Helical" evidence="7">
    <location>
        <begin position="281"/>
        <end position="303"/>
    </location>
</feature>
<dbReference type="Proteomes" id="UP001564626">
    <property type="component" value="Unassembled WGS sequence"/>
</dbReference>
<evidence type="ECO:0000256" key="7">
    <source>
        <dbReference type="RuleBase" id="RU363032"/>
    </source>
</evidence>
<feature type="transmembrane region" description="Helical" evidence="7">
    <location>
        <begin position="235"/>
        <end position="261"/>
    </location>
</feature>
<accession>A0ABV4CNE6</accession>
<dbReference type="Pfam" id="PF19300">
    <property type="entry name" value="BPD_transp_1_N"/>
    <property type="match status" value="1"/>
</dbReference>
<keyword evidence="5 7" id="KW-1133">Transmembrane helix</keyword>
<evidence type="ECO:0000256" key="4">
    <source>
        <dbReference type="ARBA" id="ARBA00022692"/>
    </source>
</evidence>
<dbReference type="Pfam" id="PF00528">
    <property type="entry name" value="BPD_transp_1"/>
    <property type="match status" value="1"/>
</dbReference>
<dbReference type="PROSITE" id="PS50928">
    <property type="entry name" value="ABC_TM1"/>
    <property type="match status" value="1"/>
</dbReference>
<name>A0ABV4CNE6_9PSEU</name>
<dbReference type="SUPFAM" id="SSF161098">
    <property type="entry name" value="MetI-like"/>
    <property type="match status" value="1"/>
</dbReference>
<comment type="caution">
    <text evidence="9">The sequence shown here is derived from an EMBL/GenBank/DDBJ whole genome shotgun (WGS) entry which is preliminary data.</text>
</comment>
<dbReference type="InterPro" id="IPR045621">
    <property type="entry name" value="BPD_transp_1_N"/>
</dbReference>
<feature type="transmembrane region" description="Helical" evidence="7">
    <location>
        <begin position="178"/>
        <end position="197"/>
    </location>
</feature>
<evidence type="ECO:0000256" key="6">
    <source>
        <dbReference type="ARBA" id="ARBA00023136"/>
    </source>
</evidence>
<evidence type="ECO:0000256" key="2">
    <source>
        <dbReference type="ARBA" id="ARBA00022448"/>
    </source>
</evidence>
<reference evidence="9 10" key="1">
    <citation type="submission" date="2024-08" db="EMBL/GenBank/DDBJ databases">
        <title>Genome mining of Saccharopolyspora cebuensis PGLac3 from Nigerian medicinal plant.</title>
        <authorList>
            <person name="Ezeobiora C.E."/>
            <person name="Igbokwe N.H."/>
            <person name="Amin D.H."/>
            <person name="Mendie U.E."/>
        </authorList>
    </citation>
    <scope>NUCLEOTIDE SEQUENCE [LARGE SCALE GENOMIC DNA]</scope>
    <source>
        <strain evidence="9 10">PGLac3</strain>
    </source>
</reference>
<dbReference type="EMBL" id="JBGEHV010000028">
    <property type="protein sequence ID" value="MEY8040944.1"/>
    <property type="molecule type" value="Genomic_DNA"/>
</dbReference>
<comment type="subcellular location">
    <subcellularLocation>
        <location evidence="1 7">Cell membrane</location>
        <topology evidence="1 7">Multi-pass membrane protein</topology>
    </subcellularLocation>
</comment>
<keyword evidence="4 7" id="KW-0812">Transmembrane</keyword>
<feature type="transmembrane region" description="Helical" evidence="7">
    <location>
        <begin position="152"/>
        <end position="172"/>
    </location>
</feature>
<keyword evidence="2 7" id="KW-0813">Transport</keyword>
<evidence type="ECO:0000313" key="9">
    <source>
        <dbReference type="EMBL" id="MEY8040944.1"/>
    </source>
</evidence>
<keyword evidence="6 7" id="KW-0472">Membrane</keyword>
<evidence type="ECO:0000259" key="8">
    <source>
        <dbReference type="PROSITE" id="PS50928"/>
    </source>
</evidence>
<organism evidence="9 10">
    <name type="scientific">Saccharopolyspora cebuensis</name>
    <dbReference type="NCBI Taxonomy" id="418759"/>
    <lineage>
        <taxon>Bacteria</taxon>
        <taxon>Bacillati</taxon>
        <taxon>Actinomycetota</taxon>
        <taxon>Actinomycetes</taxon>
        <taxon>Pseudonocardiales</taxon>
        <taxon>Pseudonocardiaceae</taxon>
        <taxon>Saccharopolyspora</taxon>
    </lineage>
</organism>
<protein>
    <submittedName>
        <fullName evidence="9">ABC transporter permease</fullName>
    </submittedName>
</protein>
<evidence type="ECO:0000256" key="5">
    <source>
        <dbReference type="ARBA" id="ARBA00022989"/>
    </source>
</evidence>
<dbReference type="PANTHER" id="PTHR43163">
    <property type="entry name" value="DIPEPTIDE TRANSPORT SYSTEM PERMEASE PROTEIN DPPB-RELATED"/>
    <property type="match status" value="1"/>
</dbReference>
<feature type="transmembrane region" description="Helical" evidence="7">
    <location>
        <begin position="110"/>
        <end position="131"/>
    </location>
</feature>
<sequence>MGERELMVVRFVLRRLLAGIVVVWATATLAFLAIRLMPGSVVDAVLGPGAAATPELRRQIVAEAGLDDPLVVQYLDYLGGLLTGDLGRSYQQSQPVSRLLSGQIWPTVELALAALAAAFLLAVLAAVVTAGRGRFAKAVASTVELIAVSTPAFWLGMVLIAVFSFGLGWFPAIGARGLAGLVLPALALAVPLAGVLAQVIRQELEAAEAAPFALTARARGLSETALLLRHTLRHALLPVTTLSGWVLGSLFGGAVLVENIFARPGLGRVLVEAVSARDIPVVLALVVLAAIAFVVINVVVDLLHPLIDPRLRGGAPR</sequence>
<dbReference type="Gene3D" id="1.10.3720.10">
    <property type="entry name" value="MetI-like"/>
    <property type="match status" value="1"/>
</dbReference>
<comment type="similarity">
    <text evidence="7">Belongs to the binding-protein-dependent transport system permease family.</text>
</comment>
<dbReference type="InterPro" id="IPR000515">
    <property type="entry name" value="MetI-like"/>
</dbReference>
<keyword evidence="3" id="KW-1003">Cell membrane</keyword>
<evidence type="ECO:0000256" key="1">
    <source>
        <dbReference type="ARBA" id="ARBA00004651"/>
    </source>
</evidence>